<dbReference type="EMBL" id="JAGGLT010000002">
    <property type="protein sequence ID" value="MBP2070826.1"/>
    <property type="molecule type" value="Genomic_DNA"/>
</dbReference>
<comment type="caution">
    <text evidence="2">The sequence shown here is derived from an EMBL/GenBank/DDBJ whole genome shotgun (WGS) entry which is preliminary data.</text>
</comment>
<feature type="transmembrane region" description="Helical" evidence="1">
    <location>
        <begin position="6"/>
        <end position="24"/>
    </location>
</feature>
<protein>
    <submittedName>
        <fullName evidence="2">Uncharacterized protein</fullName>
    </submittedName>
</protein>
<evidence type="ECO:0000313" key="3">
    <source>
        <dbReference type="Proteomes" id="UP001166402"/>
    </source>
</evidence>
<evidence type="ECO:0000313" key="2">
    <source>
        <dbReference type="EMBL" id="MBP2070826.1"/>
    </source>
</evidence>
<name>A0ABS4NB02_9THEO</name>
<evidence type="ECO:0000256" key="1">
    <source>
        <dbReference type="SAM" id="Phobius"/>
    </source>
</evidence>
<keyword evidence="1" id="KW-0472">Membrane</keyword>
<keyword evidence="1" id="KW-0812">Transmembrane</keyword>
<dbReference type="Proteomes" id="UP001166402">
    <property type="component" value="Unassembled WGS sequence"/>
</dbReference>
<keyword evidence="3" id="KW-1185">Reference proteome</keyword>
<reference evidence="2" key="1">
    <citation type="submission" date="2021-03" db="EMBL/GenBank/DDBJ databases">
        <title>Genomic Encyclopedia of Type Strains, Phase IV (KMG-IV): sequencing the most valuable type-strain genomes for metagenomic binning, comparative biology and taxonomic classification.</title>
        <authorList>
            <person name="Goeker M."/>
        </authorList>
    </citation>
    <scope>NUCLEOTIDE SEQUENCE</scope>
    <source>
        <strain evidence="2">DSM 101588</strain>
    </source>
</reference>
<organism evidence="2 3">
    <name type="scientific">Thermoanaerobacterium butyriciformans</name>
    <dbReference type="NCBI Taxonomy" id="1702242"/>
    <lineage>
        <taxon>Bacteria</taxon>
        <taxon>Bacillati</taxon>
        <taxon>Bacillota</taxon>
        <taxon>Clostridia</taxon>
        <taxon>Thermoanaerobacterales</taxon>
        <taxon>Thermoanaerobacteraceae</taxon>
        <taxon>Thermoanaerobacterium</taxon>
    </lineage>
</organism>
<accession>A0ABS4NB02</accession>
<gene>
    <name evidence="2" type="ORF">J2Z80_000324</name>
</gene>
<keyword evidence="1" id="KW-1133">Transmembrane helix</keyword>
<dbReference type="RefSeq" id="WP_209452796.1">
    <property type="nucleotide sequence ID" value="NZ_JAGGLT010000002.1"/>
</dbReference>
<proteinExistence type="predicted"/>
<sequence>MLVKVIYVFDFLFDILTAFIEMFFKRLTPVFVLTFGEIKQGMSLKHLYKTYRRYDYFKNKDVIRKNIINDYIGSFKNIAEKNKGKTYKFITNMFVYKNVLLKLEQENILKFKRLDDTLMVIPQPSEKLVLMSSMTVLKNLFNPDFYKQVFKREYVYVYELTF</sequence>